<organism evidence="2 3">
    <name type="scientific">Natronospirillum operosum</name>
    <dbReference type="NCBI Taxonomy" id="2759953"/>
    <lineage>
        <taxon>Bacteria</taxon>
        <taxon>Pseudomonadati</taxon>
        <taxon>Pseudomonadota</taxon>
        <taxon>Gammaproteobacteria</taxon>
        <taxon>Oceanospirillales</taxon>
        <taxon>Natronospirillaceae</taxon>
        <taxon>Natronospirillum</taxon>
    </lineage>
</organism>
<dbReference type="SUPFAM" id="SSF52540">
    <property type="entry name" value="P-loop containing nucleoside triphosphate hydrolases"/>
    <property type="match status" value="1"/>
</dbReference>
<keyword evidence="3" id="KW-1185">Reference proteome</keyword>
<dbReference type="SUPFAM" id="SSF48452">
    <property type="entry name" value="TPR-like"/>
    <property type="match status" value="1"/>
</dbReference>
<evidence type="ECO:0000259" key="1">
    <source>
        <dbReference type="SMART" id="SM01043"/>
    </source>
</evidence>
<dbReference type="Proteomes" id="UP000297475">
    <property type="component" value="Unassembled WGS sequence"/>
</dbReference>
<evidence type="ECO:0000313" key="2">
    <source>
        <dbReference type="EMBL" id="TGG95164.1"/>
    </source>
</evidence>
<dbReference type="GO" id="GO:0006355">
    <property type="term" value="P:regulation of DNA-templated transcription"/>
    <property type="evidence" value="ECO:0007669"/>
    <property type="project" value="InterPro"/>
</dbReference>
<dbReference type="EMBL" id="SRMF01000001">
    <property type="protein sequence ID" value="TGG95164.1"/>
    <property type="molecule type" value="Genomic_DNA"/>
</dbReference>
<dbReference type="Pfam" id="PF25873">
    <property type="entry name" value="WHD_MalT"/>
    <property type="match status" value="1"/>
</dbReference>
<dbReference type="SMART" id="SM01043">
    <property type="entry name" value="BTAD"/>
    <property type="match status" value="1"/>
</dbReference>
<dbReference type="InterPro" id="IPR027417">
    <property type="entry name" value="P-loop_NTPase"/>
</dbReference>
<sequence>MDGGAPGVPVSQGSQWLARPHLTDLIARNADSSILWLAAAGGYGKTSTARSYAAESGKQLLQLPVPPQGLSIGGFFYALRQQVLHLLGDDALALPVLNPEYTASPEVFVVQFAQTLLRKADPRSAVGPQSTGAERSGLDWILFIDDMHHIPAESPLHRVMATTVGELLSGGVQIVIASRREPPPTWISLRGKGQLTLIDEALLTLSPEEASELLLLQGLESDDIRSLVQGRDWSVTGLKGWPAGLMLLVEHCRRQAGPVNEALLQRSLDDWFMAEVYSPLSEREQLLLRFCACPRVIPEALLHELTGESCAADRLQQLHAQHAFLRQEQDAELGVYYVFHDLFRDFLNQQSRNTDDFEARQQMSRRWADALWAASQWSDSAELMIASQSWEALADGLRQVAGILLQTGRGDQLFGWLMALPEELRHQDAHLSMWFGMCLILNDTATARQILAAAWQALSEQQDYLHMAVCWSGIVDSIWLEWAHISQYDPWIDEFLAHEQAFRQYLPPQLWYPVLRGVLTAYGYARPLDPELERWELETLNALAGADVPDTERVMMASQLMYLNTWQFGRRAGAAHVMQLMRDQQQAVERASPLARSLWYTFTSLWALMFEADRDRCMEEAEKGRELIRSHGICTWDNAVPPLHCALCFEDRDAYDNWMRWFMRTEIKAHRPFYDTFQSHFLAGQAWLHGRTAEAIDHSHRAIIAMDNHGSASISAGLRATLAGLLAESGQLPEALRQAREARVIHRQTRGAFIDSMVYPALARIPLARKQPARALPYLRRWLPSAAREQMFFPIMIRARELSEMCALALRHDIESAYVRLLIRARDLIPPSQDTLRHAWPWRCRIHVLGRFDIELDGQPGFRLAQKRARAVLSELIMAGPDGLPQARLATTLWPDSTEQRALNSLHVTIHRLRDQLGEARILLLDGGQVRLNPDLIWIDTWAFMNLARRPERQPIDTLQMAYSMYQGIPQLSGLEAIDLEIYQESVSRAFEQVATELGRRLEASEPDTALSIYRGALKHRVLVDTLWEGILRLEAQQGRWQGLTRAWQQLSSLYQQELDGPPPRRMQQLYEALSAER</sequence>
<gene>
    <name evidence="2" type="ORF">E4656_01715</name>
</gene>
<proteinExistence type="predicted"/>
<dbReference type="SUPFAM" id="SSF46894">
    <property type="entry name" value="C-terminal effector domain of the bipartite response regulators"/>
    <property type="match status" value="1"/>
</dbReference>
<dbReference type="Gene3D" id="1.25.40.10">
    <property type="entry name" value="Tetratricopeptide repeat domain"/>
    <property type="match status" value="1"/>
</dbReference>
<dbReference type="InterPro" id="IPR011990">
    <property type="entry name" value="TPR-like_helical_dom_sf"/>
</dbReference>
<dbReference type="RefSeq" id="WP_135480610.1">
    <property type="nucleotide sequence ID" value="NZ_SRMF01000001.1"/>
</dbReference>
<protein>
    <recommendedName>
        <fullName evidence="1">Bacterial transcriptional activator domain-containing protein</fullName>
    </recommendedName>
</protein>
<dbReference type="InterPro" id="IPR059106">
    <property type="entry name" value="WHD_MalT"/>
</dbReference>
<dbReference type="InterPro" id="IPR016032">
    <property type="entry name" value="Sig_transdc_resp-reg_C-effctor"/>
</dbReference>
<reference evidence="2 3" key="1">
    <citation type="submission" date="2019-04" db="EMBL/GenBank/DDBJ databases">
        <title>Natronospirillum operosus gen. nov., sp. nov., a haloalkaliphilic satellite isolated from decaying biomass of laboratory culture of cyanobacterium Geitlerinema sp. and proposal of Natronospirillaceae fam. nov. and Saccharospirillaceae fam. nov.</title>
        <authorList>
            <person name="Kevbrin V."/>
            <person name="Boltyanskaya Y."/>
            <person name="Koziaeva V."/>
            <person name="Grouzdev D.S."/>
            <person name="Park M."/>
            <person name="Cho J."/>
        </authorList>
    </citation>
    <scope>NUCLEOTIDE SEQUENCE [LARGE SCALE GENOMIC DNA]</scope>
    <source>
        <strain evidence="2 3">G-116</strain>
    </source>
</reference>
<feature type="domain" description="Bacterial transcriptional activator" evidence="1">
    <location>
        <begin position="939"/>
        <end position="1075"/>
    </location>
</feature>
<evidence type="ECO:0000313" key="3">
    <source>
        <dbReference type="Proteomes" id="UP000297475"/>
    </source>
</evidence>
<dbReference type="PANTHER" id="PTHR35807">
    <property type="entry name" value="TRANSCRIPTIONAL REGULATOR REDD-RELATED"/>
    <property type="match status" value="1"/>
</dbReference>
<dbReference type="OrthoDB" id="9816555at2"/>
<dbReference type="InterPro" id="IPR051677">
    <property type="entry name" value="AfsR-DnrI-RedD_regulator"/>
</dbReference>
<dbReference type="InterPro" id="IPR036388">
    <property type="entry name" value="WH-like_DNA-bd_sf"/>
</dbReference>
<name>A0A4Z0WBJ0_9GAMM</name>
<dbReference type="AlphaFoldDB" id="A0A4Z0WBJ0"/>
<accession>A0A4Z0WBJ0</accession>
<dbReference type="Gene3D" id="1.10.10.10">
    <property type="entry name" value="Winged helix-like DNA-binding domain superfamily/Winged helix DNA-binding domain"/>
    <property type="match status" value="1"/>
</dbReference>
<comment type="caution">
    <text evidence="2">The sequence shown here is derived from an EMBL/GenBank/DDBJ whole genome shotgun (WGS) entry which is preliminary data.</text>
</comment>
<dbReference type="InterPro" id="IPR005158">
    <property type="entry name" value="BTAD"/>
</dbReference>
<dbReference type="GO" id="GO:0003677">
    <property type="term" value="F:DNA binding"/>
    <property type="evidence" value="ECO:0007669"/>
    <property type="project" value="InterPro"/>
</dbReference>